<gene>
    <name evidence="1" type="ORF">BDV95DRAFT_607105</name>
</gene>
<sequence length="394" mass="45462">MRHRFSPSPPQPFYPTFVNSIRHFKPHRRCPASPSRHNTIPSSRLQIAVLKMERPNATELAARNVRARVNLQLKLGRLGDRLKFPRNRDTFYFKPTRVYYPGAPPDLQLGTYFRLCNDVARGGFRVKSNQESIVNSLVWYYGLDEAHSFSSFFKDVRYNVFLMAFVWASGSDATYCPIEAHGFIVAYIEAWMEGLVEYPEQTLNAFTARHKFITMWGKGTFDLIHFNRSQQKKVQAKITEFNKLQIPLDRLPTPANFVNACKQQMLLPEDLQRFGPALAYQWLLAMRTEAETKQEEIDTSFEDQMENVHELGRLWDVPWDTELIQGLLVAVDRALPPSWHPDSQAPRDMTETPWMSGEALAELLKADSNINNQQLAPEPTVDEIASLFTRTHIK</sequence>
<dbReference type="EMBL" id="JAADJZ010000011">
    <property type="protein sequence ID" value="KAF2871688.1"/>
    <property type="molecule type" value="Genomic_DNA"/>
</dbReference>
<evidence type="ECO:0000313" key="1">
    <source>
        <dbReference type="EMBL" id="KAF2871688.1"/>
    </source>
</evidence>
<comment type="caution">
    <text evidence="1">The sequence shown here is derived from an EMBL/GenBank/DDBJ whole genome shotgun (WGS) entry which is preliminary data.</text>
</comment>
<protein>
    <submittedName>
        <fullName evidence="1">Uncharacterized protein</fullName>
    </submittedName>
</protein>
<organism evidence="1 2">
    <name type="scientific">Massariosphaeria phaeospora</name>
    <dbReference type="NCBI Taxonomy" id="100035"/>
    <lineage>
        <taxon>Eukaryota</taxon>
        <taxon>Fungi</taxon>
        <taxon>Dikarya</taxon>
        <taxon>Ascomycota</taxon>
        <taxon>Pezizomycotina</taxon>
        <taxon>Dothideomycetes</taxon>
        <taxon>Pleosporomycetidae</taxon>
        <taxon>Pleosporales</taxon>
        <taxon>Pleosporales incertae sedis</taxon>
        <taxon>Massariosphaeria</taxon>
    </lineage>
</organism>
<proteinExistence type="predicted"/>
<accession>A0A7C8I612</accession>
<name>A0A7C8I612_9PLEO</name>
<dbReference type="OrthoDB" id="3801165at2759"/>
<evidence type="ECO:0000313" key="2">
    <source>
        <dbReference type="Proteomes" id="UP000481861"/>
    </source>
</evidence>
<dbReference type="Proteomes" id="UP000481861">
    <property type="component" value="Unassembled WGS sequence"/>
</dbReference>
<keyword evidence="2" id="KW-1185">Reference proteome</keyword>
<dbReference type="AlphaFoldDB" id="A0A7C8I612"/>
<reference evidence="1 2" key="1">
    <citation type="submission" date="2020-01" db="EMBL/GenBank/DDBJ databases">
        <authorList>
            <consortium name="DOE Joint Genome Institute"/>
            <person name="Haridas S."/>
            <person name="Albert R."/>
            <person name="Binder M."/>
            <person name="Bloem J."/>
            <person name="Labutti K."/>
            <person name="Salamov A."/>
            <person name="Andreopoulos B."/>
            <person name="Baker S.E."/>
            <person name="Barry K."/>
            <person name="Bills G."/>
            <person name="Bluhm B.H."/>
            <person name="Cannon C."/>
            <person name="Castanera R."/>
            <person name="Culley D.E."/>
            <person name="Daum C."/>
            <person name="Ezra D."/>
            <person name="Gonzalez J.B."/>
            <person name="Henrissat B."/>
            <person name="Kuo A."/>
            <person name="Liang C."/>
            <person name="Lipzen A."/>
            <person name="Lutzoni F."/>
            <person name="Magnuson J."/>
            <person name="Mondo S."/>
            <person name="Nolan M."/>
            <person name="Ohm R."/>
            <person name="Pangilinan J."/>
            <person name="Park H.-J.H."/>
            <person name="Ramirez L."/>
            <person name="Alfaro M."/>
            <person name="Sun H."/>
            <person name="Tritt A."/>
            <person name="Yoshinaga Y."/>
            <person name="Zwiers L.-H.L."/>
            <person name="Turgeon B.G."/>
            <person name="Goodwin S.B."/>
            <person name="Spatafora J.W."/>
            <person name="Crous P.W."/>
            <person name="Grigoriev I.V."/>
        </authorList>
    </citation>
    <scope>NUCLEOTIDE SEQUENCE [LARGE SCALE GENOMIC DNA]</scope>
    <source>
        <strain evidence="1 2">CBS 611.86</strain>
    </source>
</reference>